<keyword evidence="3" id="KW-1003">Cell membrane</keyword>
<comment type="caution">
    <text evidence="9">The sequence shown here is derived from an EMBL/GenBank/DDBJ whole genome shotgun (WGS) entry which is preliminary data.</text>
</comment>
<dbReference type="PANTHER" id="PTHR30183">
    <property type="entry name" value="MOLYBDENUM TRANSPORT SYSTEM PERMEASE PROTEIN MODB"/>
    <property type="match status" value="1"/>
</dbReference>
<evidence type="ECO:0000256" key="2">
    <source>
        <dbReference type="ARBA" id="ARBA00022448"/>
    </source>
</evidence>
<dbReference type="GO" id="GO:0055085">
    <property type="term" value="P:transmembrane transport"/>
    <property type="evidence" value="ECO:0007669"/>
    <property type="project" value="InterPro"/>
</dbReference>
<evidence type="ECO:0000256" key="7">
    <source>
        <dbReference type="SAM" id="Phobius"/>
    </source>
</evidence>
<feature type="transmembrane region" description="Helical" evidence="7">
    <location>
        <begin position="515"/>
        <end position="537"/>
    </location>
</feature>
<dbReference type="Gene3D" id="1.10.3720.10">
    <property type="entry name" value="MetI-like"/>
    <property type="match status" value="2"/>
</dbReference>
<dbReference type="GO" id="GO:0005886">
    <property type="term" value="C:plasma membrane"/>
    <property type="evidence" value="ECO:0007669"/>
    <property type="project" value="UniProtKB-SubCell"/>
</dbReference>
<feature type="transmembrane region" description="Helical" evidence="7">
    <location>
        <begin position="415"/>
        <end position="436"/>
    </location>
</feature>
<evidence type="ECO:0000313" key="9">
    <source>
        <dbReference type="EMBL" id="RUO35230.1"/>
    </source>
</evidence>
<evidence type="ECO:0000313" key="10">
    <source>
        <dbReference type="Proteomes" id="UP000288405"/>
    </source>
</evidence>
<dbReference type="PROSITE" id="PS50928">
    <property type="entry name" value="ABC_TM1"/>
    <property type="match status" value="2"/>
</dbReference>
<dbReference type="EMBL" id="PIPM01000003">
    <property type="protein sequence ID" value="RUO35230.1"/>
    <property type="molecule type" value="Genomic_DNA"/>
</dbReference>
<feature type="transmembrane region" description="Helical" evidence="7">
    <location>
        <begin position="465"/>
        <end position="486"/>
    </location>
</feature>
<feature type="transmembrane region" description="Helical" evidence="7">
    <location>
        <begin position="192"/>
        <end position="213"/>
    </location>
</feature>
<evidence type="ECO:0000256" key="3">
    <source>
        <dbReference type="ARBA" id="ARBA00022475"/>
    </source>
</evidence>
<gene>
    <name evidence="9" type="ORF">CWE11_04125</name>
</gene>
<feature type="transmembrane region" description="Helical" evidence="7">
    <location>
        <begin position="240"/>
        <end position="260"/>
    </location>
</feature>
<keyword evidence="2" id="KW-0813">Transport</keyword>
<keyword evidence="5 7" id="KW-1133">Transmembrane helix</keyword>
<proteinExistence type="predicted"/>
<evidence type="ECO:0000256" key="4">
    <source>
        <dbReference type="ARBA" id="ARBA00022692"/>
    </source>
</evidence>
<name>A0A432WN51_9GAMM</name>
<feature type="transmembrane region" description="Helical" evidence="7">
    <location>
        <begin position="347"/>
        <end position="372"/>
    </location>
</feature>
<evidence type="ECO:0000259" key="8">
    <source>
        <dbReference type="PROSITE" id="PS50928"/>
    </source>
</evidence>
<evidence type="ECO:0000256" key="1">
    <source>
        <dbReference type="ARBA" id="ARBA00004651"/>
    </source>
</evidence>
<accession>A0A432WN51</accession>
<comment type="subcellular location">
    <subcellularLocation>
        <location evidence="1">Cell membrane</location>
        <topology evidence="1">Multi-pass membrane protein</topology>
    </subcellularLocation>
</comment>
<dbReference type="OrthoDB" id="7852521at2"/>
<dbReference type="AlphaFoldDB" id="A0A432WN51"/>
<reference evidence="9 10" key="1">
    <citation type="journal article" date="2011" name="Front. Microbiol.">
        <title>Genomic signatures of strain selection and enhancement in Bacillus atrophaeus var. globigii, a historical biowarfare simulant.</title>
        <authorList>
            <person name="Gibbons H.S."/>
            <person name="Broomall S.M."/>
            <person name="McNew L.A."/>
            <person name="Daligault H."/>
            <person name="Chapman C."/>
            <person name="Bruce D."/>
            <person name="Karavis M."/>
            <person name="Krepps M."/>
            <person name="McGregor P.A."/>
            <person name="Hong C."/>
            <person name="Park K.H."/>
            <person name="Akmal A."/>
            <person name="Feldman A."/>
            <person name="Lin J.S."/>
            <person name="Chang W.E."/>
            <person name="Higgs B.W."/>
            <person name="Demirev P."/>
            <person name="Lindquist J."/>
            <person name="Liem A."/>
            <person name="Fochler E."/>
            <person name="Read T.D."/>
            <person name="Tapia R."/>
            <person name="Johnson S."/>
            <person name="Bishop-Lilly K.A."/>
            <person name="Detter C."/>
            <person name="Han C."/>
            <person name="Sozhamannan S."/>
            <person name="Rosenzweig C.N."/>
            <person name="Skowronski E.W."/>
        </authorList>
    </citation>
    <scope>NUCLEOTIDE SEQUENCE [LARGE SCALE GENOMIC DNA]</scope>
    <source>
        <strain evidence="9 10">GYP-17</strain>
    </source>
</reference>
<evidence type="ECO:0000256" key="6">
    <source>
        <dbReference type="ARBA" id="ARBA00023136"/>
    </source>
</evidence>
<keyword evidence="4 7" id="KW-0812">Transmembrane</keyword>
<feature type="transmembrane region" description="Helical" evidence="7">
    <location>
        <begin position="92"/>
        <end position="114"/>
    </location>
</feature>
<protein>
    <recommendedName>
        <fullName evidence="8">ABC transmembrane type-1 domain-containing protein</fullName>
    </recommendedName>
</protein>
<dbReference type="InterPro" id="IPR035906">
    <property type="entry name" value="MetI-like_sf"/>
</dbReference>
<feature type="domain" description="ABC transmembrane type-1" evidence="8">
    <location>
        <begin position="53"/>
        <end position="259"/>
    </location>
</feature>
<feature type="transmembrane region" description="Helical" evidence="7">
    <location>
        <begin position="384"/>
        <end position="403"/>
    </location>
</feature>
<evidence type="ECO:0000256" key="5">
    <source>
        <dbReference type="ARBA" id="ARBA00022989"/>
    </source>
</evidence>
<feature type="transmembrane region" description="Helical" evidence="7">
    <location>
        <begin position="134"/>
        <end position="157"/>
    </location>
</feature>
<feature type="transmembrane region" description="Helical" evidence="7">
    <location>
        <begin position="57"/>
        <end position="80"/>
    </location>
</feature>
<dbReference type="PANTHER" id="PTHR30183:SF6">
    <property type="entry name" value="INNER MEMBRANE ABC TRANSPORTER PERMEASE PROTEIN YNJC"/>
    <property type="match status" value="1"/>
</dbReference>
<feature type="domain" description="ABC transmembrane type-1" evidence="8">
    <location>
        <begin position="348"/>
        <end position="531"/>
    </location>
</feature>
<dbReference type="InterPro" id="IPR000515">
    <property type="entry name" value="MetI-like"/>
</dbReference>
<sequence>MSKGAGRLFMSGGILMLTGLFLLPLGLAVIGLIPVTASIFAADFWEFIGEPSVRQSLGISLVLGVLPPLLAGYTAFWFLSRRSQLPTWIAPLLAMPHVAFAVGMGLLLLPGGLASRMLPGSWEFFQSLFVDKSLSFLVVVLWLKELPFVLLMTAVALHSAPLKQWRLVARTFGYRDIDYFWRLVFPYLLKKLRLPLCVVAIYGVSVVDVASVVGPNTPGPLAVRVLGWSQEFTDLSQQRALWGTALLFIMGLVTLAFVWLHERCACLWASRQLSQGVPVSRRVVHLYQEFGRIMGTAGVYLSILLTGAAFFTLILWSVIESWPVHTMIPQAWTWSHWQWEWEEVVNALMQTGFLALGVASGALIFVVVALELEAKTQRQLPDILMLLPLIIPQLALVFIWQQVVGVHSLTAPFLWVFWAQLIFAISYVWLTLAATYRRFSRIWLLQAKVLGYSDMQAWVKIKLRMLLAPLILAWTVAFSVSVLLYLPTVILGAGRVITITVEATAYGSGFDRSLAALYAFAQVVLPLVVFIGGAWLARRFRVEDPATGRAEA</sequence>
<dbReference type="SUPFAM" id="SSF161098">
    <property type="entry name" value="MetI-like"/>
    <property type="match status" value="2"/>
</dbReference>
<keyword evidence="6 7" id="KW-0472">Membrane</keyword>
<feature type="transmembrane region" description="Helical" evidence="7">
    <location>
        <begin position="297"/>
        <end position="319"/>
    </location>
</feature>
<dbReference type="RefSeq" id="WP_126776349.1">
    <property type="nucleotide sequence ID" value="NZ_PIPM01000003.1"/>
</dbReference>
<keyword evidence="10" id="KW-1185">Reference proteome</keyword>
<organism evidence="9 10">
    <name type="scientific">Aliidiomarina sanyensis</name>
    <dbReference type="NCBI Taxonomy" id="1249555"/>
    <lineage>
        <taxon>Bacteria</taxon>
        <taxon>Pseudomonadati</taxon>
        <taxon>Pseudomonadota</taxon>
        <taxon>Gammaproteobacteria</taxon>
        <taxon>Alteromonadales</taxon>
        <taxon>Idiomarinaceae</taxon>
        <taxon>Aliidiomarina</taxon>
    </lineage>
</organism>
<dbReference type="Proteomes" id="UP000288405">
    <property type="component" value="Unassembled WGS sequence"/>
</dbReference>